<dbReference type="PANTHER" id="PTHR30576">
    <property type="entry name" value="COLANIC BIOSYNTHESIS UDP-GLUCOSE LIPID CARRIER TRANSFERASE"/>
    <property type="match status" value="1"/>
</dbReference>
<name>A0ABS8CVK3_9FIRM</name>
<evidence type="ECO:0000313" key="5">
    <source>
        <dbReference type="Proteomes" id="UP001299409"/>
    </source>
</evidence>
<evidence type="ECO:0000256" key="1">
    <source>
        <dbReference type="ARBA" id="ARBA00006464"/>
    </source>
</evidence>
<dbReference type="EMBL" id="JAJBMB010000003">
    <property type="protein sequence ID" value="MCB5445478.1"/>
    <property type="molecule type" value="Genomic_DNA"/>
</dbReference>
<evidence type="ECO:0000313" key="4">
    <source>
        <dbReference type="EMBL" id="MCB5445478.1"/>
    </source>
</evidence>
<organism evidence="4 5">
    <name type="scientific">Intestinibacter bartlettii</name>
    <dbReference type="NCBI Taxonomy" id="261299"/>
    <lineage>
        <taxon>Bacteria</taxon>
        <taxon>Bacillati</taxon>
        <taxon>Bacillota</taxon>
        <taxon>Clostridia</taxon>
        <taxon>Peptostreptococcales</taxon>
        <taxon>Peptostreptococcaceae</taxon>
        <taxon>Intestinibacter</taxon>
    </lineage>
</organism>
<protein>
    <submittedName>
        <fullName evidence="4">Sugar transferase</fullName>
    </submittedName>
</protein>
<keyword evidence="5" id="KW-1185">Reference proteome</keyword>
<keyword evidence="4" id="KW-0808">Transferase</keyword>
<keyword evidence="2" id="KW-0472">Membrane</keyword>
<dbReference type="InterPro" id="IPR003362">
    <property type="entry name" value="Bact_transf"/>
</dbReference>
<dbReference type="Proteomes" id="UP001299409">
    <property type="component" value="Unassembled WGS sequence"/>
</dbReference>
<reference evidence="4 5" key="1">
    <citation type="submission" date="2021-10" db="EMBL/GenBank/DDBJ databases">
        <title>Collection of gut derived symbiotic bacterial strains cultured from healthy donors.</title>
        <authorList>
            <person name="Lin H."/>
            <person name="Littmann E."/>
            <person name="Claire K."/>
            <person name="Pamer E."/>
        </authorList>
    </citation>
    <scope>NUCLEOTIDE SEQUENCE [LARGE SCALE GENOMIC DNA]</scope>
    <source>
        <strain evidence="4 5">MSK.17.68</strain>
    </source>
</reference>
<feature type="transmembrane region" description="Helical" evidence="2">
    <location>
        <begin position="27"/>
        <end position="48"/>
    </location>
</feature>
<comment type="similarity">
    <text evidence="1">Belongs to the bacterial sugar transferase family.</text>
</comment>
<accession>A0ABS8CVK3</accession>
<keyword evidence="2" id="KW-1133">Transmembrane helix</keyword>
<comment type="caution">
    <text evidence="4">The sequence shown here is derived from an EMBL/GenBank/DDBJ whole genome shotgun (WGS) entry which is preliminary data.</text>
</comment>
<proteinExistence type="inferred from homology"/>
<dbReference type="PANTHER" id="PTHR30576:SF10">
    <property type="entry name" value="SLL5057 PROTEIN"/>
    <property type="match status" value="1"/>
</dbReference>
<dbReference type="Pfam" id="PF02397">
    <property type="entry name" value="Bac_transf"/>
    <property type="match status" value="1"/>
</dbReference>
<evidence type="ECO:0000259" key="3">
    <source>
        <dbReference type="Pfam" id="PF02397"/>
    </source>
</evidence>
<dbReference type="GO" id="GO:0016740">
    <property type="term" value="F:transferase activity"/>
    <property type="evidence" value="ECO:0007669"/>
    <property type="project" value="UniProtKB-KW"/>
</dbReference>
<dbReference type="RefSeq" id="WP_226914803.1">
    <property type="nucleotide sequence ID" value="NZ_JAJBMB010000003.1"/>
</dbReference>
<evidence type="ECO:0000256" key="2">
    <source>
        <dbReference type="SAM" id="Phobius"/>
    </source>
</evidence>
<gene>
    <name evidence="4" type="ORF">LIP50_04590</name>
</gene>
<keyword evidence="2" id="KW-0812">Transmembrane</keyword>
<feature type="domain" description="Bacterial sugar transferase" evidence="3">
    <location>
        <begin position="22"/>
        <end position="200"/>
    </location>
</feature>
<sequence>MDKVSILKTEKKVEYSFYCFIKRTIDVVMAFLGIVILFPIFLIISIAIKIDSDGPIIFSQKRYGINKKHFKIYKFRTMNISAPKNVATRNLEDSHVHITKFGRILRKTSLDELPQLINILKGEMSIIGPRPVILEESDLIIERDKYGANSVKPGLTGWAQVNGRDKLDNKTKAMYDGEYIENFGFRMDLKCFFKTIFLVFTKYGVIEGSENLGDKEGKSVDRVSIK</sequence>